<dbReference type="SMART" id="SM00465">
    <property type="entry name" value="GIYc"/>
    <property type="match status" value="1"/>
</dbReference>
<dbReference type="GO" id="GO:0004519">
    <property type="term" value="F:endonuclease activity"/>
    <property type="evidence" value="ECO:0007669"/>
    <property type="project" value="UniProtKB-KW"/>
</dbReference>
<keyword evidence="6" id="KW-0496">Mitochondrion</keyword>
<dbReference type="SUPFAM" id="SSF82771">
    <property type="entry name" value="GIY-YIG endonuclease"/>
    <property type="match status" value="1"/>
</dbReference>
<dbReference type="Pfam" id="PF07453">
    <property type="entry name" value="NUMOD1"/>
    <property type="match status" value="1"/>
</dbReference>
<evidence type="ECO:0000259" key="5">
    <source>
        <dbReference type="PROSITE" id="PS50164"/>
    </source>
</evidence>
<protein>
    <submittedName>
        <fullName evidence="6">GIY-YIG endonuclease</fullName>
    </submittedName>
</protein>
<keyword evidence="2" id="KW-0540">Nuclease</keyword>
<dbReference type="Pfam" id="PF07460">
    <property type="entry name" value="NUMOD3"/>
    <property type="match status" value="1"/>
</dbReference>
<dbReference type="AlphaFoldDB" id="A0A513U0U4"/>
<sequence>MIFNKITKDYYIGSASTNRLYARFSKHLIYFIGSKIVKLAVKKYKLENFAFIILELYPNVVTKENNKELMDLEDKYLKLLLPNYNILTEAGSSFGYKHTEVDRQKMKDIYTDVRREIIGNLNKGKNLSEETIEKMRASALNRLPMSEETRNKCVTNTKPVVLYNLDRTIYGKYNTIVDAAKAISCNEKTIRRALQTNKKLVKRQWIVELSK</sequence>
<gene>
    <name evidence="6" type="primary">orf211</name>
</gene>
<evidence type="ECO:0000256" key="1">
    <source>
        <dbReference type="ARBA" id="ARBA00010045"/>
    </source>
</evidence>
<dbReference type="NCBIfam" id="TIGR01453">
    <property type="entry name" value="grpIintron_endo"/>
    <property type="match status" value="1"/>
</dbReference>
<dbReference type="InterPro" id="IPR006350">
    <property type="entry name" value="Intron_endoG1"/>
</dbReference>
<keyword evidence="3 6" id="KW-0255">Endonuclease</keyword>
<dbReference type="GO" id="GO:0003677">
    <property type="term" value="F:DNA binding"/>
    <property type="evidence" value="ECO:0007669"/>
    <property type="project" value="InterPro"/>
</dbReference>
<keyword evidence="4" id="KW-0378">Hydrolase</keyword>
<organism evidence="6">
    <name type="scientific">Scytalidium sp</name>
    <dbReference type="NCBI Taxonomy" id="1715249"/>
    <lineage>
        <taxon>Eukaryota</taxon>
        <taxon>Fungi</taxon>
        <taxon>Dikarya</taxon>
        <taxon>Ascomycota</taxon>
        <taxon>Pezizomycotina</taxon>
        <taxon>Leotiomycetes</taxon>
        <taxon>Leotiomycetes incertae sedis</taxon>
        <taxon>Scytalidium</taxon>
    </lineage>
</organism>
<feature type="domain" description="GIY-YIG" evidence="5">
    <location>
        <begin position="1"/>
        <end position="86"/>
    </location>
</feature>
<dbReference type="InterPro" id="IPR010896">
    <property type="entry name" value="NUMOD1"/>
</dbReference>
<reference evidence="6" key="1">
    <citation type="journal article" name="Sci. Rep.">
        <title>Characterization of the mitochondrial genome of the pathogenic fungus Scytalidium auriculariicola (Leotiomycetes) and insights into its phylogenetics.</title>
        <authorList>
            <person name="Chen C."/>
            <person name="Li Q."/>
            <person name="Fu R."/>
            <person name="Wang J."/>
            <person name="Xiong C."/>
            <person name="Fan Z."/>
            <person name="Hu R."/>
            <person name="Zhang H."/>
            <person name="Lu D."/>
        </authorList>
    </citation>
    <scope>NUCLEOTIDE SEQUENCE</scope>
    <source>
        <tissue evidence="6">Mycelium</tissue>
    </source>
</reference>
<dbReference type="Pfam" id="PF01541">
    <property type="entry name" value="GIY-YIG"/>
    <property type="match status" value="1"/>
</dbReference>
<dbReference type="InterPro" id="IPR000305">
    <property type="entry name" value="GIY-YIG_endonuc"/>
</dbReference>
<dbReference type="Gene3D" id="3.40.1440.10">
    <property type="entry name" value="GIY-YIG endonuclease"/>
    <property type="match status" value="1"/>
</dbReference>
<accession>A0A513U0U4</accession>
<dbReference type="PROSITE" id="PS50164">
    <property type="entry name" value="GIY_YIG"/>
    <property type="match status" value="1"/>
</dbReference>
<comment type="similarity">
    <text evidence="1">To endonucleases of group I introns of fungi and phage.</text>
</comment>
<dbReference type="InterPro" id="IPR003647">
    <property type="entry name" value="Intron_nuc_1_rpt"/>
</dbReference>
<evidence type="ECO:0000256" key="3">
    <source>
        <dbReference type="ARBA" id="ARBA00022759"/>
    </source>
</evidence>
<geneLocation type="mitochondrion" evidence="6"/>
<proteinExistence type="predicted"/>
<dbReference type="SUPFAM" id="SSF64496">
    <property type="entry name" value="DNA-binding domain of intron-encoded endonucleases"/>
    <property type="match status" value="1"/>
</dbReference>
<dbReference type="GO" id="GO:0016787">
    <property type="term" value="F:hydrolase activity"/>
    <property type="evidence" value="ECO:0007669"/>
    <property type="project" value="UniProtKB-KW"/>
</dbReference>
<dbReference type="CDD" id="cd10445">
    <property type="entry name" value="GIY-YIG_bI1_like"/>
    <property type="match status" value="1"/>
</dbReference>
<evidence type="ECO:0000256" key="4">
    <source>
        <dbReference type="ARBA" id="ARBA00022801"/>
    </source>
</evidence>
<name>A0A513U0U4_9PEZI</name>
<evidence type="ECO:0000256" key="2">
    <source>
        <dbReference type="ARBA" id="ARBA00022722"/>
    </source>
</evidence>
<dbReference type="InterPro" id="IPR003611">
    <property type="entry name" value="NUMOD3"/>
</dbReference>
<dbReference type="EMBL" id="MK111108">
    <property type="protein sequence ID" value="QDG01256.1"/>
    <property type="molecule type" value="Genomic_DNA"/>
</dbReference>
<dbReference type="SMART" id="SM00496">
    <property type="entry name" value="IENR2"/>
    <property type="match status" value="2"/>
</dbReference>
<dbReference type="SMART" id="SM00497">
    <property type="entry name" value="IENR1"/>
    <property type="match status" value="1"/>
</dbReference>
<evidence type="ECO:0000313" key="6">
    <source>
        <dbReference type="EMBL" id="QDG01256.1"/>
    </source>
</evidence>
<dbReference type="InterPro" id="IPR035901">
    <property type="entry name" value="GIY-YIG_endonuc_sf"/>
</dbReference>